<comment type="caution">
    <text evidence="1">The sequence shown here is derived from an EMBL/GenBank/DDBJ whole genome shotgun (WGS) entry which is preliminary data.</text>
</comment>
<dbReference type="EMBL" id="PZZL01000005">
    <property type="protein sequence ID" value="PTM55234.1"/>
    <property type="molecule type" value="Genomic_DNA"/>
</dbReference>
<evidence type="ECO:0000313" key="2">
    <source>
        <dbReference type="Proteomes" id="UP000241808"/>
    </source>
</evidence>
<protein>
    <submittedName>
        <fullName evidence="1">Putative transcription factor</fullName>
    </submittedName>
</protein>
<proteinExistence type="predicted"/>
<organism evidence="1 2">
    <name type="scientific">Phreatobacter oligotrophus</name>
    <dbReference type="NCBI Taxonomy" id="1122261"/>
    <lineage>
        <taxon>Bacteria</taxon>
        <taxon>Pseudomonadati</taxon>
        <taxon>Pseudomonadota</taxon>
        <taxon>Alphaproteobacteria</taxon>
        <taxon>Hyphomicrobiales</taxon>
        <taxon>Phreatobacteraceae</taxon>
        <taxon>Phreatobacter</taxon>
    </lineage>
</organism>
<dbReference type="RefSeq" id="WP_108178064.1">
    <property type="nucleotide sequence ID" value="NZ_PZZL01000005.1"/>
</dbReference>
<sequence length="90" mass="10179">MAITVRNKALEERIKRIGRQRGIGPTAVITWAVETADNTPVAPLPPEEVEQRMKALDEITQRIRAKITDADRATMKSIEDDMYDEFGLPK</sequence>
<gene>
    <name evidence="1" type="ORF">C8P69_105387</name>
</gene>
<evidence type="ECO:0000313" key="1">
    <source>
        <dbReference type="EMBL" id="PTM55234.1"/>
    </source>
</evidence>
<dbReference type="Proteomes" id="UP000241808">
    <property type="component" value="Unassembled WGS sequence"/>
</dbReference>
<accession>A0A2T4Z380</accession>
<reference evidence="1 2" key="1">
    <citation type="submission" date="2018-04" db="EMBL/GenBank/DDBJ databases">
        <title>Genomic Encyclopedia of Archaeal and Bacterial Type Strains, Phase II (KMG-II): from individual species to whole genera.</title>
        <authorList>
            <person name="Goeker M."/>
        </authorList>
    </citation>
    <scope>NUCLEOTIDE SEQUENCE [LARGE SCALE GENOMIC DNA]</scope>
    <source>
        <strain evidence="1 2">DSM 25521</strain>
    </source>
</reference>
<name>A0A2T4Z380_9HYPH</name>
<keyword evidence="2" id="KW-1185">Reference proteome</keyword>
<dbReference type="AlphaFoldDB" id="A0A2T4Z380"/>